<dbReference type="InterPro" id="IPR041856">
    <property type="entry name" value="NAD+_synth_C"/>
</dbReference>
<keyword evidence="4 7" id="KW-0547">Nucleotide-binding</keyword>
<dbReference type="HAMAP" id="MF_02090">
    <property type="entry name" value="NadE_glutamine_dep"/>
    <property type="match status" value="1"/>
</dbReference>
<gene>
    <name evidence="7" type="primary">nadE</name>
    <name evidence="10" type="ORF">ET475_10540</name>
</gene>
<evidence type="ECO:0000256" key="6">
    <source>
        <dbReference type="ARBA" id="ARBA00023027"/>
    </source>
</evidence>
<feature type="active site" description="Nucleophile; for glutaminase activity" evidence="7">
    <location>
        <position position="179"/>
    </location>
</feature>
<dbReference type="UniPathway" id="UPA00253">
    <property type="reaction ID" value="UER00334"/>
</dbReference>
<reference evidence="10 11" key="1">
    <citation type="submission" date="2019-01" db="EMBL/GenBank/DDBJ databases">
        <title>Genome sequencing of strain DFW100M-13.</title>
        <authorList>
            <person name="Heo J."/>
            <person name="Kim S.-J."/>
            <person name="Kim J.-S."/>
            <person name="Hong S.-B."/>
            <person name="Kwon S.-W."/>
        </authorList>
    </citation>
    <scope>NUCLEOTIDE SEQUENCE [LARGE SCALE GENOMIC DNA]</scope>
    <source>
        <strain evidence="10 11">DFW100M-13</strain>
    </source>
</reference>
<dbReference type="InterPro" id="IPR014445">
    <property type="entry name" value="Gln-dep_NAD_synthase"/>
</dbReference>
<keyword evidence="3 7" id="KW-0436">Ligase</keyword>
<dbReference type="FunFam" id="3.40.50.620:FF:000155">
    <property type="entry name" value="Glutamine-dependent NAD(+) synthetase"/>
    <property type="match status" value="1"/>
</dbReference>
<keyword evidence="11" id="KW-1185">Reference proteome</keyword>
<dbReference type="InterPro" id="IPR014729">
    <property type="entry name" value="Rossmann-like_a/b/a_fold"/>
</dbReference>
<keyword evidence="6 7" id="KW-0520">NAD</keyword>
<dbReference type="EMBL" id="CP035494">
    <property type="protein sequence ID" value="QAY60380.1"/>
    <property type="molecule type" value="Genomic_DNA"/>
</dbReference>
<evidence type="ECO:0000256" key="7">
    <source>
        <dbReference type="HAMAP-Rule" id="MF_02090"/>
    </source>
</evidence>
<comment type="catalytic activity">
    <reaction evidence="7 8">
        <text>deamido-NAD(+) + L-glutamine + ATP + H2O = L-glutamate + AMP + diphosphate + NAD(+) + H(+)</text>
        <dbReference type="Rhea" id="RHEA:24384"/>
        <dbReference type="ChEBI" id="CHEBI:15377"/>
        <dbReference type="ChEBI" id="CHEBI:15378"/>
        <dbReference type="ChEBI" id="CHEBI:29985"/>
        <dbReference type="ChEBI" id="CHEBI:30616"/>
        <dbReference type="ChEBI" id="CHEBI:33019"/>
        <dbReference type="ChEBI" id="CHEBI:57540"/>
        <dbReference type="ChEBI" id="CHEBI:58359"/>
        <dbReference type="ChEBI" id="CHEBI:58437"/>
        <dbReference type="ChEBI" id="CHEBI:456215"/>
        <dbReference type="EC" id="6.3.5.1"/>
    </reaction>
</comment>
<dbReference type="FunFam" id="1.10.10.1140:FF:000001">
    <property type="entry name" value="Glutamine-dependent NAD(+) synthetase"/>
    <property type="match status" value="1"/>
</dbReference>
<dbReference type="SUPFAM" id="SSF56317">
    <property type="entry name" value="Carbon-nitrogen hydrolase"/>
    <property type="match status" value="1"/>
</dbReference>
<sequence length="687" mass="74403">MSLPFASAYRHGFARVAACTIPVALADPATNAEAVLEAARACDADSTAVAVFPELCLTGYSIDDQLMQDAVLDATVTALERLAAASADLLPILVVGAPLRHRNRLYNCAVVIHRGEIIGVAPKGHLPTYREFYERRWFAAGEPWSGEPIRIGERDVAFGTDLLFDVRDVPGLVLHAEVCEDVWVPVPPSSQAALAGATVLVNLSGSPITIARAEDRKTLCRSQSLRCLAAYAYAAAGMGESTNDVSWDGQTMIFEGGDLLAQTERFPDGPRCSVADVDLDRLRQDRIRQGTFDDNRISAGVGEFLTIEVYLDPPADDIGLRRHVDRFPFVPDDEQRLAQDCYEAFNIQVSGLIQRMQAIGNPKPVLGVSGGLDSTHALLVIARAMDRMGRPRSDILTFTMPGFATSDHTKANAIALAEAIGASIETIDIRPAGMELLTTMGHPFASGEPVHDVTFENVQAGLRTDYLFRLANQRGGFVVGTGDLSEIALGWSTYGVGDQMSHYAVNTGVPKTLIQHLIRWVISTGADEGWVDAAAGAVLQSVLDTEISPELVPAGQDGKMQSTEDRIGPYALHDFALFHTLRYGARPSKIAFLAQHAWQDPDAGAWPPGFPAEDRYGYDLPTVAKWLQVFLQRFFGFAQFKRSAIPNGPKVSPAGSLSPRGDWRAPSDGNARVWLDELKAALPDLVD</sequence>
<dbReference type="InterPro" id="IPR036526">
    <property type="entry name" value="C-N_Hydrolase_sf"/>
</dbReference>
<evidence type="ECO:0000256" key="5">
    <source>
        <dbReference type="ARBA" id="ARBA00022840"/>
    </source>
</evidence>
<dbReference type="GO" id="GO:0005524">
    <property type="term" value="F:ATP binding"/>
    <property type="evidence" value="ECO:0007669"/>
    <property type="project" value="UniProtKB-UniRule"/>
</dbReference>
<feature type="binding site" evidence="7">
    <location>
        <position position="457"/>
    </location>
    <ligand>
        <name>deamido-NAD(+)</name>
        <dbReference type="ChEBI" id="CHEBI:58437"/>
        <note>ligand shared between two neighboring subunits</note>
    </ligand>
</feature>
<dbReference type="RefSeq" id="WP_129389659.1">
    <property type="nucleotide sequence ID" value="NZ_CP035494.1"/>
</dbReference>
<dbReference type="CDD" id="cd00553">
    <property type="entry name" value="NAD_synthase"/>
    <property type="match status" value="1"/>
</dbReference>
<name>A0A4P6EDM8_9MICO</name>
<feature type="binding site" evidence="7">
    <location>
        <begin position="491"/>
        <end position="494"/>
    </location>
    <ligand>
        <name>deamido-NAD(+)</name>
        <dbReference type="ChEBI" id="CHEBI:58437"/>
        <note>ligand shared between two neighboring subunits</note>
    </ligand>
</feature>
<dbReference type="PANTHER" id="PTHR23090:SF9">
    <property type="entry name" value="GLUTAMINE-DEPENDENT NAD(+) SYNTHETASE"/>
    <property type="match status" value="1"/>
</dbReference>
<evidence type="ECO:0000313" key="10">
    <source>
        <dbReference type="EMBL" id="QAY60380.1"/>
    </source>
</evidence>
<evidence type="ECO:0000256" key="3">
    <source>
        <dbReference type="ARBA" id="ARBA00022598"/>
    </source>
</evidence>
<feature type="binding site" evidence="7">
    <location>
        <position position="486"/>
    </location>
    <ligand>
        <name>deamido-NAD(+)</name>
        <dbReference type="ChEBI" id="CHEBI:58437"/>
        <note>ligand shared between two neighboring subunits</note>
    </ligand>
</feature>
<evidence type="ECO:0000259" key="9">
    <source>
        <dbReference type="PROSITE" id="PS50263"/>
    </source>
</evidence>
<dbReference type="Pfam" id="PF00795">
    <property type="entry name" value="CN_hydrolase"/>
    <property type="match status" value="1"/>
</dbReference>
<keyword evidence="5 7" id="KW-0067">ATP-binding</keyword>
<feature type="binding site" evidence="7">
    <location>
        <position position="206"/>
    </location>
    <ligand>
        <name>L-glutamine</name>
        <dbReference type="ChEBI" id="CHEBI:58359"/>
    </ligand>
</feature>
<feature type="active site" description="For glutaminase activity" evidence="7">
    <location>
        <position position="123"/>
    </location>
</feature>
<feature type="active site" description="Proton acceptor; for glutaminase activity" evidence="7">
    <location>
        <position position="54"/>
    </location>
</feature>
<dbReference type="InterPro" id="IPR003010">
    <property type="entry name" value="C-N_Hydrolase"/>
</dbReference>
<dbReference type="NCBIfam" id="NF002730">
    <property type="entry name" value="PRK02628.1"/>
    <property type="match status" value="1"/>
</dbReference>
<dbReference type="Gene3D" id="3.40.50.620">
    <property type="entry name" value="HUPs"/>
    <property type="match status" value="1"/>
</dbReference>
<feature type="binding site" evidence="7">
    <location>
        <position position="641"/>
    </location>
    <ligand>
        <name>deamido-NAD(+)</name>
        <dbReference type="ChEBI" id="CHEBI:58437"/>
        <note>ligand shared between two neighboring subunits</note>
    </ligand>
</feature>
<accession>A0A4P6EDM8</accession>
<dbReference type="OrthoDB" id="9760188at2"/>
<comment type="pathway">
    <text evidence="1 7 8">Cofactor biosynthesis; NAD(+) biosynthesis; NAD(+) from deamido-NAD(+) (L-Gln route): step 1/1.</text>
</comment>
<comment type="function">
    <text evidence="7">Catalyzes the ATP-dependent amidation of deamido-NAD to form NAD. Uses L-glutamine as a nitrogen source.</text>
</comment>
<evidence type="ECO:0000256" key="8">
    <source>
        <dbReference type="PIRNR" id="PIRNR006630"/>
    </source>
</evidence>
<dbReference type="GO" id="GO:0009435">
    <property type="term" value="P:NAD+ biosynthetic process"/>
    <property type="evidence" value="ECO:0007669"/>
    <property type="project" value="UniProtKB-UniRule"/>
</dbReference>
<evidence type="ECO:0000256" key="1">
    <source>
        <dbReference type="ARBA" id="ARBA00005188"/>
    </source>
</evidence>
<evidence type="ECO:0000256" key="4">
    <source>
        <dbReference type="ARBA" id="ARBA00022741"/>
    </source>
</evidence>
<evidence type="ECO:0000256" key="2">
    <source>
        <dbReference type="ARBA" id="ARBA00007145"/>
    </source>
</evidence>
<dbReference type="InterPro" id="IPR022310">
    <property type="entry name" value="NAD/GMP_synthase"/>
</dbReference>
<organism evidence="10 11">
    <name type="scientific">Microbacterium protaetiae</name>
    <dbReference type="NCBI Taxonomy" id="2509458"/>
    <lineage>
        <taxon>Bacteria</taxon>
        <taxon>Bacillati</taxon>
        <taxon>Actinomycetota</taxon>
        <taxon>Actinomycetes</taxon>
        <taxon>Micrococcales</taxon>
        <taxon>Microbacteriaceae</taxon>
        <taxon>Microbacterium</taxon>
    </lineage>
</organism>
<dbReference type="GO" id="GO:0004359">
    <property type="term" value="F:glutaminase activity"/>
    <property type="evidence" value="ECO:0007669"/>
    <property type="project" value="InterPro"/>
</dbReference>
<feature type="domain" description="CN hydrolase" evidence="9">
    <location>
        <begin position="14"/>
        <end position="279"/>
    </location>
</feature>
<protein>
    <recommendedName>
        <fullName evidence="7 8">Glutamine-dependent NAD(+) synthetase</fullName>
        <ecNumber evidence="7 8">6.3.5.1</ecNumber>
    </recommendedName>
    <alternativeName>
        <fullName evidence="7 8">NAD(+) synthase [glutamine-hydrolyzing]</fullName>
    </alternativeName>
</protein>
<dbReference type="EC" id="6.3.5.1" evidence="7 8"/>
<dbReference type="Gene3D" id="3.60.110.10">
    <property type="entry name" value="Carbon-nitrogen hydrolase"/>
    <property type="match status" value="1"/>
</dbReference>
<dbReference type="PIRSF" id="PIRSF006630">
    <property type="entry name" value="NADS_GAT"/>
    <property type="match status" value="1"/>
</dbReference>
<feature type="binding site" evidence="7">
    <location>
        <position position="129"/>
    </location>
    <ligand>
        <name>L-glutamine</name>
        <dbReference type="ChEBI" id="CHEBI:58359"/>
    </ligand>
</feature>
<dbReference type="PANTHER" id="PTHR23090">
    <property type="entry name" value="NH 3 /GLUTAMINE-DEPENDENT NAD + SYNTHETASE"/>
    <property type="match status" value="1"/>
</dbReference>
<feature type="binding site" evidence="7">
    <location>
        <position position="212"/>
    </location>
    <ligand>
        <name>L-glutamine</name>
        <dbReference type="ChEBI" id="CHEBI:58359"/>
    </ligand>
</feature>
<dbReference type="Gene3D" id="1.10.10.1140">
    <property type="entry name" value="Glutamine-dependent NAD+ synthetase, C-terminal domain"/>
    <property type="match status" value="1"/>
</dbReference>
<proteinExistence type="inferred from homology"/>
<dbReference type="FunFam" id="3.60.110.10:FF:000020">
    <property type="entry name" value="Glutamine-dependent NAD(+) synthetase"/>
    <property type="match status" value="1"/>
</dbReference>
<dbReference type="GO" id="GO:0005737">
    <property type="term" value="C:cytoplasm"/>
    <property type="evidence" value="ECO:0007669"/>
    <property type="project" value="InterPro"/>
</dbReference>
<dbReference type="AlphaFoldDB" id="A0A4P6EDM8"/>
<dbReference type="Pfam" id="PF02540">
    <property type="entry name" value="NAD_synthase"/>
    <property type="match status" value="1"/>
</dbReference>
<comment type="similarity">
    <text evidence="2 7 8">In the C-terminal section; belongs to the NAD synthetase family.</text>
</comment>
<dbReference type="KEGG" id="mprt:ET475_10540"/>
<dbReference type="PROSITE" id="PS50263">
    <property type="entry name" value="CN_HYDROLASE"/>
    <property type="match status" value="1"/>
</dbReference>
<dbReference type="Proteomes" id="UP000293995">
    <property type="component" value="Chromosome"/>
</dbReference>
<dbReference type="InterPro" id="IPR003694">
    <property type="entry name" value="NAD_synthase"/>
</dbReference>
<dbReference type="GO" id="GO:0008795">
    <property type="term" value="F:NAD+ synthase activity"/>
    <property type="evidence" value="ECO:0007669"/>
    <property type="project" value="UniProtKB-UniRule"/>
</dbReference>
<dbReference type="CDD" id="cd07570">
    <property type="entry name" value="GAT_Gln-NAD-synth"/>
    <property type="match status" value="1"/>
</dbReference>
<feature type="binding site" evidence="7">
    <location>
        <begin position="367"/>
        <end position="374"/>
    </location>
    <ligand>
        <name>ATP</name>
        <dbReference type="ChEBI" id="CHEBI:30616"/>
    </ligand>
</feature>
<feature type="binding site" evidence="7">
    <location>
        <position position="481"/>
    </location>
    <ligand>
        <name>ATP</name>
        <dbReference type="ChEBI" id="CHEBI:30616"/>
    </ligand>
</feature>
<dbReference type="SUPFAM" id="SSF52402">
    <property type="entry name" value="Adenine nucleotide alpha hydrolases-like"/>
    <property type="match status" value="1"/>
</dbReference>
<evidence type="ECO:0000313" key="11">
    <source>
        <dbReference type="Proteomes" id="UP000293995"/>
    </source>
</evidence>
<dbReference type="GO" id="GO:0003952">
    <property type="term" value="F:NAD+ synthase (glutamine-hydrolyzing) activity"/>
    <property type="evidence" value="ECO:0007669"/>
    <property type="project" value="UniProtKB-UniRule"/>
</dbReference>